<evidence type="ECO:0008006" key="3">
    <source>
        <dbReference type="Google" id="ProtNLM"/>
    </source>
</evidence>
<dbReference type="NCBIfam" id="NF047593">
    <property type="entry name" value="IS66_ISAeme5_TnpA"/>
    <property type="match status" value="1"/>
</dbReference>
<organism evidence="1 2">
    <name type="scientific">Cupriavidus necator (strain ATCC 43291 / DSM 13513 / CCUG 52238 / LMG 8453 / N-1)</name>
    <name type="common">Ralstonia eutropha</name>
    <dbReference type="NCBI Taxonomy" id="1042878"/>
    <lineage>
        <taxon>Bacteria</taxon>
        <taxon>Pseudomonadati</taxon>
        <taxon>Pseudomonadota</taxon>
        <taxon>Betaproteobacteria</taxon>
        <taxon>Burkholderiales</taxon>
        <taxon>Burkholderiaceae</taxon>
        <taxon>Cupriavidus</taxon>
    </lineage>
</organism>
<evidence type="ECO:0000313" key="1">
    <source>
        <dbReference type="EMBL" id="AEI81604.1"/>
    </source>
</evidence>
<dbReference type="AlphaFoldDB" id="F8GVW2"/>
<protein>
    <recommendedName>
        <fullName evidence="3">Transposase</fullName>
    </recommendedName>
</protein>
<evidence type="ECO:0000313" key="2">
    <source>
        <dbReference type="Proteomes" id="UP000006798"/>
    </source>
</evidence>
<proteinExistence type="predicted"/>
<geneLocation type="plasmid" evidence="1 2">
    <name>pBB1</name>
</geneLocation>
<sequence>MAEHRDGSSGHEGTRYYRHDQAFWREMVAQWNNSGLGIRAFCRQHGLAVSTSGLWRKRVDHDQPAVMPLTVTADTAFIAAATGTAPAVQAVADIAPSRGRDHVVIALAGARIELTGAHAERIVRFVLGQLGGGRC</sequence>
<dbReference type="EMBL" id="CP002879">
    <property type="protein sequence ID" value="AEI81604.1"/>
    <property type="molecule type" value="Genomic_DNA"/>
</dbReference>
<gene>
    <name evidence="1" type="ordered locus">CNE_BB1p01770</name>
</gene>
<dbReference type="Proteomes" id="UP000006798">
    <property type="component" value="Plasmid pBB1"/>
</dbReference>
<name>F8GVW2_CUPNN</name>
<keyword evidence="1" id="KW-0614">Plasmid</keyword>
<dbReference type="KEGG" id="cnc:CNE_BB1p01770"/>
<dbReference type="GeneID" id="34311777"/>
<reference evidence="1 2" key="1">
    <citation type="journal article" date="2011" name="J. Bacteriol.">
        <title>Complete genome sequence of the type strain Cupriavidus necator N-1.</title>
        <authorList>
            <person name="Poehlein A."/>
            <person name="Kusian B."/>
            <person name="Friedrich B."/>
            <person name="Daniel R."/>
            <person name="Bowien B."/>
        </authorList>
    </citation>
    <scope>NUCLEOTIDE SEQUENCE [LARGE SCALE GENOMIC DNA]</scope>
    <source>
        <strain evidence="2">ATCC 43291 / DSM 13513 / CCUG 52238 / LMG 8453 / N-1</strain>
        <plasmid evidence="1 2">pBB1</plasmid>
    </source>
</reference>
<dbReference type="HOGENOM" id="CLU_1882278_0_0_4"/>
<accession>F8GVW2</accession>
<dbReference type="RefSeq" id="WP_013958661.1">
    <property type="nucleotide sequence ID" value="NC_015727.1"/>
</dbReference>